<dbReference type="Proteomes" id="UP000719766">
    <property type="component" value="Unassembled WGS sequence"/>
</dbReference>
<gene>
    <name evidence="2" type="ORF">HD556DRAFT_1227923</name>
</gene>
<proteinExistence type="predicted"/>
<protein>
    <submittedName>
        <fullName evidence="2">Uncharacterized protein</fullName>
    </submittedName>
</protein>
<comment type="caution">
    <text evidence="2">The sequence shown here is derived from an EMBL/GenBank/DDBJ whole genome shotgun (WGS) entry which is preliminary data.</text>
</comment>
<accession>A0A9P7DT77</accession>
<feature type="compositionally biased region" description="Acidic residues" evidence="1">
    <location>
        <begin position="18"/>
        <end position="27"/>
    </location>
</feature>
<feature type="compositionally biased region" description="Acidic residues" evidence="1">
    <location>
        <begin position="88"/>
        <end position="98"/>
    </location>
</feature>
<dbReference type="OrthoDB" id="2659304at2759"/>
<dbReference type="EMBL" id="JABBWE010000005">
    <property type="protein sequence ID" value="KAG1802634.1"/>
    <property type="molecule type" value="Genomic_DNA"/>
</dbReference>
<keyword evidence="3" id="KW-1185">Reference proteome</keyword>
<dbReference type="GeneID" id="64590954"/>
<evidence type="ECO:0000256" key="1">
    <source>
        <dbReference type="SAM" id="MobiDB-lite"/>
    </source>
</evidence>
<reference evidence="2" key="1">
    <citation type="journal article" date="2020" name="New Phytol.">
        <title>Comparative genomics reveals dynamic genome evolution in host specialist ectomycorrhizal fungi.</title>
        <authorList>
            <person name="Lofgren L.A."/>
            <person name="Nguyen N.H."/>
            <person name="Vilgalys R."/>
            <person name="Ruytinx J."/>
            <person name="Liao H.L."/>
            <person name="Branco S."/>
            <person name="Kuo A."/>
            <person name="LaButti K."/>
            <person name="Lipzen A."/>
            <person name="Andreopoulos W."/>
            <person name="Pangilinan J."/>
            <person name="Riley R."/>
            <person name="Hundley H."/>
            <person name="Na H."/>
            <person name="Barry K."/>
            <person name="Grigoriev I.V."/>
            <person name="Stajich J.E."/>
            <person name="Kennedy P.G."/>
        </authorList>
    </citation>
    <scope>NUCLEOTIDE SEQUENCE</scope>
    <source>
        <strain evidence="2">S12</strain>
    </source>
</reference>
<organism evidence="2 3">
    <name type="scientific">Suillus plorans</name>
    <dbReference type="NCBI Taxonomy" id="116603"/>
    <lineage>
        <taxon>Eukaryota</taxon>
        <taxon>Fungi</taxon>
        <taxon>Dikarya</taxon>
        <taxon>Basidiomycota</taxon>
        <taxon>Agaricomycotina</taxon>
        <taxon>Agaricomycetes</taxon>
        <taxon>Agaricomycetidae</taxon>
        <taxon>Boletales</taxon>
        <taxon>Suillineae</taxon>
        <taxon>Suillaceae</taxon>
        <taxon>Suillus</taxon>
    </lineage>
</organism>
<dbReference type="AlphaFoldDB" id="A0A9P7DT77"/>
<feature type="region of interest" description="Disordered" evidence="1">
    <location>
        <begin position="66"/>
        <end position="98"/>
    </location>
</feature>
<sequence length="98" mass="10765">KRKHDAMNSLLSTNSRDGDEEIEEDEAGTWLDDVQESSTTLDDIEFDAEPEIDLSVDGFLVVLADSAPDGAGKNKGKGRAEEIQVLDSGDDEWPTEWP</sequence>
<dbReference type="RefSeq" id="XP_041165531.1">
    <property type="nucleotide sequence ID" value="XM_041297190.1"/>
</dbReference>
<evidence type="ECO:0000313" key="2">
    <source>
        <dbReference type="EMBL" id="KAG1802634.1"/>
    </source>
</evidence>
<evidence type="ECO:0000313" key="3">
    <source>
        <dbReference type="Proteomes" id="UP000719766"/>
    </source>
</evidence>
<name>A0A9P7DT77_9AGAM</name>
<feature type="region of interest" description="Disordered" evidence="1">
    <location>
        <begin position="1"/>
        <end position="35"/>
    </location>
</feature>
<feature type="non-terminal residue" evidence="2">
    <location>
        <position position="1"/>
    </location>
</feature>